<sequence length="37" mass="4102">MMMGSIVDPRTLLRRGAYGKIVCLLKILLVEDLAGRV</sequence>
<dbReference type="Proteomes" id="UP000010931">
    <property type="component" value="Unassembled WGS sequence"/>
</dbReference>
<dbReference type="AlphaFoldDB" id="L7EZI3"/>
<name>L7EZI3_STRT8</name>
<gene>
    <name evidence="1" type="ORF">STRTUCAR8_02628</name>
</gene>
<protein>
    <submittedName>
        <fullName evidence="1">Uncharacterized protein</fullName>
    </submittedName>
</protein>
<accession>L7EZI3</accession>
<comment type="caution">
    <text evidence="1">The sequence shown here is derived from an EMBL/GenBank/DDBJ whole genome shotgun (WGS) entry which is preliminary data.</text>
</comment>
<dbReference type="EMBL" id="AEJB01000462">
    <property type="protein sequence ID" value="ELP64304.1"/>
    <property type="molecule type" value="Genomic_DNA"/>
</dbReference>
<keyword evidence="2" id="KW-1185">Reference proteome</keyword>
<evidence type="ECO:0000313" key="1">
    <source>
        <dbReference type="EMBL" id="ELP64304.1"/>
    </source>
</evidence>
<proteinExistence type="predicted"/>
<reference evidence="1 2" key="1">
    <citation type="journal article" date="2011" name="Plasmid">
        <title>Streptomyces turgidiscabies Car8 contains a modular pathogenicity island that shares virulence genes with other actinobacterial plant pathogens.</title>
        <authorList>
            <person name="Huguet-Tapia J.C."/>
            <person name="Badger J.H."/>
            <person name="Loria R."/>
            <person name="Pettis G.S."/>
        </authorList>
    </citation>
    <scope>NUCLEOTIDE SEQUENCE [LARGE SCALE GENOMIC DNA]</scope>
    <source>
        <strain evidence="1 2">Car8</strain>
    </source>
</reference>
<evidence type="ECO:0000313" key="2">
    <source>
        <dbReference type="Proteomes" id="UP000010931"/>
    </source>
</evidence>
<organism evidence="1 2">
    <name type="scientific">Streptomyces turgidiscabies (strain Car8)</name>
    <dbReference type="NCBI Taxonomy" id="698760"/>
    <lineage>
        <taxon>Bacteria</taxon>
        <taxon>Bacillati</taxon>
        <taxon>Actinomycetota</taxon>
        <taxon>Actinomycetes</taxon>
        <taxon>Kitasatosporales</taxon>
        <taxon>Streptomycetaceae</taxon>
        <taxon>Streptomyces</taxon>
    </lineage>
</organism>